<dbReference type="Pfam" id="PF05097">
    <property type="entry name" value="DUF688"/>
    <property type="match status" value="1"/>
</dbReference>
<keyword evidence="2" id="KW-1185">Reference proteome</keyword>
<evidence type="ECO:0000313" key="1">
    <source>
        <dbReference type="EMBL" id="MQM15875.1"/>
    </source>
</evidence>
<accession>A0A843X977</accession>
<dbReference type="EMBL" id="NMUH01006723">
    <property type="protein sequence ID" value="MQM15875.1"/>
    <property type="molecule type" value="Genomic_DNA"/>
</dbReference>
<dbReference type="PANTHER" id="PTHR34371:SF6">
    <property type="entry name" value="MEMBRANE-ASSOCIATED KINASE REGULATOR 6"/>
    <property type="match status" value="1"/>
</dbReference>
<sequence length="300" mass="32266">MGSGRVGEEYSGMETPPRLCYHALPSSQRAGDQPLGTATPPLQAPGSVPFQWEVAPGKPRGAVVDEPQIWPKPVSARRLEPPPRMALLSSTPSATWQVAKVADDEQVASKTVLGGPYYVLLRPPPSLFDGPSVMSRSNSLSSASFGRFAVRDEGIRRKERTPSAWFWRRSAVRRDGVSSMRKKVDAAAVAHDGEAALSGADARGRGYCGHDLETAAAANVRITRFRRNGSLPNLSAAGNHLWSLPHGMGNGSWSSPIPFCRYLWGPEAGRDGAVEDYQEICEQEVIQPTDTGLLAGSLHG</sequence>
<name>A0A843X977_COLES</name>
<dbReference type="Proteomes" id="UP000652761">
    <property type="component" value="Unassembled WGS sequence"/>
</dbReference>
<gene>
    <name evidence="1" type="ORF">Taro_048827</name>
</gene>
<proteinExistence type="predicted"/>
<dbReference type="InterPro" id="IPR007789">
    <property type="entry name" value="DUF688"/>
</dbReference>
<evidence type="ECO:0000313" key="2">
    <source>
        <dbReference type="Proteomes" id="UP000652761"/>
    </source>
</evidence>
<dbReference type="OrthoDB" id="1934555at2759"/>
<organism evidence="1 2">
    <name type="scientific">Colocasia esculenta</name>
    <name type="common">Wild taro</name>
    <name type="synonym">Arum esculentum</name>
    <dbReference type="NCBI Taxonomy" id="4460"/>
    <lineage>
        <taxon>Eukaryota</taxon>
        <taxon>Viridiplantae</taxon>
        <taxon>Streptophyta</taxon>
        <taxon>Embryophyta</taxon>
        <taxon>Tracheophyta</taxon>
        <taxon>Spermatophyta</taxon>
        <taxon>Magnoliopsida</taxon>
        <taxon>Liliopsida</taxon>
        <taxon>Araceae</taxon>
        <taxon>Aroideae</taxon>
        <taxon>Colocasieae</taxon>
        <taxon>Colocasia</taxon>
    </lineage>
</organism>
<comment type="caution">
    <text evidence="1">The sequence shown here is derived from an EMBL/GenBank/DDBJ whole genome shotgun (WGS) entry which is preliminary data.</text>
</comment>
<dbReference type="AlphaFoldDB" id="A0A843X977"/>
<protein>
    <submittedName>
        <fullName evidence="1">Uncharacterized protein</fullName>
    </submittedName>
</protein>
<dbReference type="PANTHER" id="PTHR34371">
    <property type="entry name" value="OS01G0551000 PROTEIN"/>
    <property type="match status" value="1"/>
</dbReference>
<reference evidence="1" key="1">
    <citation type="submission" date="2017-07" db="EMBL/GenBank/DDBJ databases">
        <title>Taro Niue Genome Assembly and Annotation.</title>
        <authorList>
            <person name="Atibalentja N."/>
            <person name="Keating K."/>
            <person name="Fields C.J."/>
        </authorList>
    </citation>
    <scope>NUCLEOTIDE SEQUENCE</scope>
    <source>
        <strain evidence="1">Niue_2</strain>
        <tissue evidence="1">Leaf</tissue>
    </source>
</reference>